<sequence>MYRTFILLVKNYVMTMSDHSASSCNLQYAFASKFLQFEDSQSKTVRKISYHKVEGISRPGVVFIPGFMADKSHKKSLEILKYCLDNGISCVREVLIRLTEGPQVVIGSSMGGWISMILAQEMPEKFCGLVLLAPAYNFAQKVLDDIKAKYPEELLKQMNEGFVVEKVDPKFPSYGAVPISFGLFESFLPFTLPLGENDISLKFPVRLIHGTKDITSKDTSAQKVNKSLHAALVCTIKSVSSNPLLNMFICLKRSDYLIITNITYYEDEILPTQKSEALISALESDNISLHILKGCSHELSDQKGLEAMFSAVRELRKISHVD</sequence>
<keyword evidence="1" id="KW-0378">Hydrolase</keyword>
<dbReference type="Pfam" id="PF12146">
    <property type="entry name" value="Hydrolase_4"/>
    <property type="match status" value="1"/>
</dbReference>
<protein>
    <submittedName>
        <fullName evidence="3">Mycophenolic acid acyl-glucuronide esterase, mitochondrial</fullName>
    </submittedName>
</protein>
<proteinExistence type="predicted"/>
<dbReference type="EMBL" id="SEYY01020280">
    <property type="protein sequence ID" value="KAB7497438.1"/>
    <property type="molecule type" value="Genomic_DNA"/>
</dbReference>
<evidence type="ECO:0000313" key="3">
    <source>
        <dbReference type="EMBL" id="KAB7497438.1"/>
    </source>
</evidence>
<dbReference type="InterPro" id="IPR052382">
    <property type="entry name" value="ABHD10_acyl-thioesterase"/>
</dbReference>
<dbReference type="PANTHER" id="PTHR16138:SF7">
    <property type="entry name" value="PALMITOYL-PROTEIN THIOESTERASE ABHD10, MITOCHONDRIAL"/>
    <property type="match status" value="1"/>
</dbReference>
<comment type="caution">
    <text evidence="3">The sequence shown here is derived from an EMBL/GenBank/DDBJ whole genome shotgun (WGS) entry which is preliminary data.</text>
</comment>
<dbReference type="Gene3D" id="3.40.50.1820">
    <property type="entry name" value="alpha/beta hydrolase"/>
    <property type="match status" value="1"/>
</dbReference>
<reference evidence="3 4" key="1">
    <citation type="journal article" date="2019" name="PLoS Biol.">
        <title>Sex chromosomes control vertical transmission of feminizing Wolbachia symbionts in an isopod.</title>
        <authorList>
            <person name="Becking T."/>
            <person name="Chebbi M.A."/>
            <person name="Giraud I."/>
            <person name="Moumen B."/>
            <person name="Laverre T."/>
            <person name="Caubet Y."/>
            <person name="Peccoud J."/>
            <person name="Gilbert C."/>
            <person name="Cordaux R."/>
        </authorList>
    </citation>
    <scope>NUCLEOTIDE SEQUENCE [LARGE SCALE GENOMIC DNA]</scope>
    <source>
        <strain evidence="3">ANa2</strain>
        <tissue evidence="3">Whole body excluding digestive tract and cuticle</tissue>
    </source>
</reference>
<name>A0A5N5SU43_9CRUS</name>
<organism evidence="3 4">
    <name type="scientific">Armadillidium nasatum</name>
    <dbReference type="NCBI Taxonomy" id="96803"/>
    <lineage>
        <taxon>Eukaryota</taxon>
        <taxon>Metazoa</taxon>
        <taxon>Ecdysozoa</taxon>
        <taxon>Arthropoda</taxon>
        <taxon>Crustacea</taxon>
        <taxon>Multicrustacea</taxon>
        <taxon>Malacostraca</taxon>
        <taxon>Eumalacostraca</taxon>
        <taxon>Peracarida</taxon>
        <taxon>Isopoda</taxon>
        <taxon>Oniscidea</taxon>
        <taxon>Crinocheta</taxon>
        <taxon>Armadillidiidae</taxon>
        <taxon>Armadillidium</taxon>
    </lineage>
</organism>
<keyword evidence="4" id="KW-1185">Reference proteome</keyword>
<dbReference type="InterPro" id="IPR022742">
    <property type="entry name" value="Hydrolase_4"/>
</dbReference>
<dbReference type="GO" id="GO:0004553">
    <property type="term" value="F:hydrolase activity, hydrolyzing O-glycosyl compounds"/>
    <property type="evidence" value="ECO:0007669"/>
    <property type="project" value="TreeGrafter"/>
</dbReference>
<dbReference type="InterPro" id="IPR029058">
    <property type="entry name" value="AB_hydrolase_fold"/>
</dbReference>
<dbReference type="PANTHER" id="PTHR16138">
    <property type="entry name" value="MYCOPHENOLIC ACID ACYL-GLUCURONIDE ESTERASE, MITOCHONDRIAL"/>
    <property type="match status" value="1"/>
</dbReference>
<gene>
    <name evidence="3" type="primary">ABHD10</name>
    <name evidence="3" type="ORF">Anas_05406</name>
</gene>
<evidence type="ECO:0000256" key="1">
    <source>
        <dbReference type="ARBA" id="ARBA00022801"/>
    </source>
</evidence>
<dbReference type="SUPFAM" id="SSF53474">
    <property type="entry name" value="alpha/beta-Hydrolases"/>
    <property type="match status" value="1"/>
</dbReference>
<evidence type="ECO:0000259" key="2">
    <source>
        <dbReference type="Pfam" id="PF12146"/>
    </source>
</evidence>
<evidence type="ECO:0000313" key="4">
    <source>
        <dbReference type="Proteomes" id="UP000326759"/>
    </source>
</evidence>
<dbReference type="AlphaFoldDB" id="A0A5N5SU43"/>
<dbReference type="OrthoDB" id="408373at2759"/>
<accession>A0A5N5SU43</accession>
<dbReference type="Proteomes" id="UP000326759">
    <property type="component" value="Unassembled WGS sequence"/>
</dbReference>
<feature type="domain" description="Serine aminopeptidase S33" evidence="2">
    <location>
        <begin position="99"/>
        <end position="148"/>
    </location>
</feature>